<dbReference type="PROSITE" id="PS00036">
    <property type="entry name" value="BZIP_BASIC"/>
    <property type="match status" value="1"/>
</dbReference>
<dbReference type="EMBL" id="JAAOZQ010000035">
    <property type="protein sequence ID" value="KAF7524637.1"/>
    <property type="molecule type" value="Genomic_DNA"/>
</dbReference>
<dbReference type="AlphaFoldDB" id="A0A9P5KYA7"/>
<dbReference type="PROSITE" id="PS50088">
    <property type="entry name" value="ANK_REPEAT"/>
    <property type="match status" value="3"/>
</dbReference>
<dbReference type="Pfam" id="PF12796">
    <property type="entry name" value="Ank_2"/>
    <property type="match status" value="1"/>
</dbReference>
<dbReference type="PRINTS" id="PR01415">
    <property type="entry name" value="ANKYRIN"/>
</dbReference>
<keyword evidence="1" id="KW-0677">Repeat</keyword>
<sequence>MDAQPDAEAAIEALQRRRLQNRIAQRNRRKRQADIEQQRLKDLENQTRGIQQQKDGNTCAPNNSECHEFHMSNLDNTRNKPGGSQFNGNTPNLACFDSETLQAEAMNRGPSDAIHPEKLTGQNESPGIATSVSGMKNINIFDAAMEEMPTAIGLDSDPGIGSSSTPSRASKNQETPQAEAKSIHGQNMKPWESPQYSNHTANKGKTALHISVERGNLGIVRLLLQYGVNVDRRDNLGRTALYYAACGAHIDIVGELLVGGADPEACDNEGRSPLHAAAYAESEAVIRLLVREGVDLNVAIGPGGSNNSEDMDGVPGSMIGLADGFHMYDWTQILTSL</sequence>
<feature type="domain" description="BZIP" evidence="5">
    <location>
        <begin position="16"/>
        <end position="31"/>
    </location>
</feature>
<dbReference type="PANTHER" id="PTHR24171">
    <property type="entry name" value="ANKYRIN REPEAT DOMAIN-CONTAINING PROTEIN 39-RELATED"/>
    <property type="match status" value="1"/>
</dbReference>
<dbReference type="Proteomes" id="UP000701341">
    <property type="component" value="Unassembled WGS sequence"/>
</dbReference>
<dbReference type="SUPFAM" id="SSF48403">
    <property type="entry name" value="Ankyrin repeat"/>
    <property type="match status" value="1"/>
</dbReference>
<feature type="repeat" description="ANK" evidence="3">
    <location>
        <begin position="203"/>
        <end position="235"/>
    </location>
</feature>
<keyword evidence="7" id="KW-1185">Reference proteome</keyword>
<evidence type="ECO:0000256" key="1">
    <source>
        <dbReference type="ARBA" id="ARBA00022737"/>
    </source>
</evidence>
<dbReference type="SMART" id="SM00248">
    <property type="entry name" value="ANK"/>
    <property type="match status" value="3"/>
</dbReference>
<feature type="region of interest" description="Disordered" evidence="4">
    <location>
        <begin position="151"/>
        <end position="202"/>
    </location>
</feature>
<dbReference type="InterPro" id="IPR004827">
    <property type="entry name" value="bZIP"/>
</dbReference>
<reference evidence="6" key="1">
    <citation type="submission" date="2020-02" db="EMBL/GenBank/DDBJ databases">
        <authorList>
            <person name="Lichtner F.J."/>
        </authorList>
    </citation>
    <scope>NUCLEOTIDE SEQUENCE</scope>
    <source>
        <strain evidence="6">G10</strain>
    </source>
</reference>
<gene>
    <name evidence="6" type="ORF">PCG10_005664</name>
</gene>
<feature type="compositionally biased region" description="Basic and acidic residues" evidence="4">
    <location>
        <begin position="32"/>
        <end position="45"/>
    </location>
</feature>
<name>A0A9P5KYA7_PENCR</name>
<feature type="region of interest" description="Disordered" evidence="4">
    <location>
        <begin position="22"/>
        <end position="94"/>
    </location>
</feature>
<organism evidence="6 7">
    <name type="scientific">Penicillium crustosum</name>
    <name type="common">Blue mold fungus</name>
    <dbReference type="NCBI Taxonomy" id="36656"/>
    <lineage>
        <taxon>Eukaryota</taxon>
        <taxon>Fungi</taxon>
        <taxon>Dikarya</taxon>
        <taxon>Ascomycota</taxon>
        <taxon>Pezizomycotina</taxon>
        <taxon>Eurotiomycetes</taxon>
        <taxon>Eurotiomycetidae</taxon>
        <taxon>Eurotiales</taxon>
        <taxon>Aspergillaceae</taxon>
        <taxon>Penicillium</taxon>
    </lineage>
</organism>
<dbReference type="CDD" id="cd14688">
    <property type="entry name" value="bZIP_YAP"/>
    <property type="match status" value="1"/>
</dbReference>
<accession>A0A9P5KYA7</accession>
<feature type="repeat" description="ANK" evidence="3">
    <location>
        <begin position="269"/>
        <end position="301"/>
    </location>
</feature>
<evidence type="ECO:0000259" key="5">
    <source>
        <dbReference type="PROSITE" id="PS00036"/>
    </source>
</evidence>
<feature type="compositionally biased region" description="Basic residues" evidence="4">
    <location>
        <begin position="22"/>
        <end position="31"/>
    </location>
</feature>
<dbReference type="Pfam" id="PF00023">
    <property type="entry name" value="Ank"/>
    <property type="match status" value="1"/>
</dbReference>
<feature type="region of interest" description="Disordered" evidence="4">
    <location>
        <begin position="109"/>
        <end position="131"/>
    </location>
</feature>
<evidence type="ECO:0000313" key="6">
    <source>
        <dbReference type="EMBL" id="KAF7524637.1"/>
    </source>
</evidence>
<dbReference type="GO" id="GO:0003700">
    <property type="term" value="F:DNA-binding transcription factor activity"/>
    <property type="evidence" value="ECO:0007669"/>
    <property type="project" value="InterPro"/>
</dbReference>
<dbReference type="InterPro" id="IPR002110">
    <property type="entry name" value="Ankyrin_rpt"/>
</dbReference>
<dbReference type="InterPro" id="IPR036770">
    <property type="entry name" value="Ankyrin_rpt-contain_sf"/>
</dbReference>
<feature type="compositionally biased region" description="Polar residues" evidence="4">
    <location>
        <begin position="161"/>
        <end position="176"/>
    </location>
</feature>
<protein>
    <recommendedName>
        <fullName evidence="5">BZIP domain-containing protein</fullName>
    </recommendedName>
</protein>
<evidence type="ECO:0000256" key="4">
    <source>
        <dbReference type="SAM" id="MobiDB-lite"/>
    </source>
</evidence>
<dbReference type="PROSITE" id="PS50297">
    <property type="entry name" value="ANK_REP_REGION"/>
    <property type="match status" value="3"/>
</dbReference>
<feature type="compositionally biased region" description="Polar residues" evidence="4">
    <location>
        <begin position="46"/>
        <end position="64"/>
    </location>
</feature>
<feature type="compositionally biased region" description="Polar residues" evidence="4">
    <location>
        <begin position="120"/>
        <end position="131"/>
    </location>
</feature>
<feature type="repeat" description="ANK" evidence="3">
    <location>
        <begin position="236"/>
        <end position="268"/>
    </location>
</feature>
<evidence type="ECO:0000256" key="2">
    <source>
        <dbReference type="ARBA" id="ARBA00023043"/>
    </source>
</evidence>
<proteinExistence type="predicted"/>
<comment type="caution">
    <text evidence="6">The sequence shown here is derived from an EMBL/GenBank/DDBJ whole genome shotgun (WGS) entry which is preliminary data.</text>
</comment>
<feature type="compositionally biased region" description="Polar residues" evidence="4">
    <location>
        <begin position="82"/>
        <end position="92"/>
    </location>
</feature>
<evidence type="ECO:0000313" key="7">
    <source>
        <dbReference type="Proteomes" id="UP000701341"/>
    </source>
</evidence>
<dbReference type="Gene3D" id="1.25.40.20">
    <property type="entry name" value="Ankyrin repeat-containing domain"/>
    <property type="match status" value="2"/>
</dbReference>
<evidence type="ECO:0000256" key="3">
    <source>
        <dbReference type="PROSITE-ProRule" id="PRU00023"/>
    </source>
</evidence>
<keyword evidence="2 3" id="KW-0040">ANK repeat</keyword>